<accession>A0ABV5GN24</accession>
<keyword evidence="2" id="KW-1185">Reference proteome</keyword>
<gene>
    <name evidence="1" type="ORF">ACFFVF_09645</name>
</gene>
<reference evidence="1 2" key="1">
    <citation type="submission" date="2024-09" db="EMBL/GenBank/DDBJ databases">
        <authorList>
            <person name="Sun Q."/>
            <person name="Mori K."/>
        </authorList>
    </citation>
    <scope>NUCLEOTIDE SEQUENCE [LARGE SCALE GENOMIC DNA]</scope>
    <source>
        <strain evidence="1 2">CECT 7955</strain>
    </source>
</reference>
<organism evidence="1 2">
    <name type="scientific">Flavobacterium jumunjinense</name>
    <dbReference type="NCBI Taxonomy" id="998845"/>
    <lineage>
        <taxon>Bacteria</taxon>
        <taxon>Pseudomonadati</taxon>
        <taxon>Bacteroidota</taxon>
        <taxon>Flavobacteriia</taxon>
        <taxon>Flavobacteriales</taxon>
        <taxon>Flavobacteriaceae</taxon>
        <taxon>Flavobacterium</taxon>
    </lineage>
</organism>
<proteinExistence type="predicted"/>
<dbReference type="EMBL" id="JBHMEY010000020">
    <property type="protein sequence ID" value="MFB9096778.1"/>
    <property type="molecule type" value="Genomic_DNA"/>
</dbReference>
<evidence type="ECO:0008006" key="3">
    <source>
        <dbReference type="Google" id="ProtNLM"/>
    </source>
</evidence>
<comment type="caution">
    <text evidence="1">The sequence shown here is derived from an EMBL/GenBank/DDBJ whole genome shotgun (WGS) entry which is preliminary data.</text>
</comment>
<dbReference type="RefSeq" id="WP_236456793.1">
    <property type="nucleotide sequence ID" value="NZ_CBCSGE010000018.1"/>
</dbReference>
<evidence type="ECO:0000313" key="1">
    <source>
        <dbReference type="EMBL" id="MFB9096778.1"/>
    </source>
</evidence>
<sequence length="83" mass="8675">MRKSILNLTGITLLSKEQMKTVEGAGTCAYYIPKCTAPGDHGPWCNDGGSSVERAVSKEVAMATAAAHGGNWCCSSCGSASWY</sequence>
<name>A0ABV5GN24_9FLAO</name>
<dbReference type="Proteomes" id="UP001589607">
    <property type="component" value="Unassembled WGS sequence"/>
</dbReference>
<protein>
    <recommendedName>
        <fullName evidence="3">Natural product</fullName>
    </recommendedName>
</protein>
<evidence type="ECO:0000313" key="2">
    <source>
        <dbReference type="Proteomes" id="UP001589607"/>
    </source>
</evidence>